<reference evidence="1" key="2">
    <citation type="submission" date="2023-01" db="EMBL/GenBank/DDBJ databases">
        <title>Draft genome sequence of Maritalea porphyrae strain NBRC 107169.</title>
        <authorList>
            <person name="Sun Q."/>
            <person name="Mori K."/>
        </authorList>
    </citation>
    <scope>NUCLEOTIDE SEQUENCE</scope>
    <source>
        <strain evidence="1">NBRC 107169</strain>
    </source>
</reference>
<accession>A0ABQ5UMP6</accession>
<dbReference type="SUPFAM" id="SSF48371">
    <property type="entry name" value="ARM repeat"/>
    <property type="match status" value="1"/>
</dbReference>
<evidence type="ECO:0008006" key="3">
    <source>
        <dbReference type="Google" id="ProtNLM"/>
    </source>
</evidence>
<keyword evidence="2" id="KW-1185">Reference proteome</keyword>
<organism evidence="1 2">
    <name type="scientific">Maritalea porphyrae</name>
    <dbReference type="NCBI Taxonomy" id="880732"/>
    <lineage>
        <taxon>Bacteria</taxon>
        <taxon>Pseudomonadati</taxon>
        <taxon>Pseudomonadota</taxon>
        <taxon>Alphaproteobacteria</taxon>
        <taxon>Hyphomicrobiales</taxon>
        <taxon>Devosiaceae</taxon>
        <taxon>Maritalea</taxon>
    </lineage>
</organism>
<proteinExistence type="predicted"/>
<sequence length="375" mass="41763">MPEPFKNFFNIPLIEKMAALFGAADPTFDQAQFVELATKDFEALELKQRSNQIRDAMVATLPNDIDVAGPILVQSLGPEAPVDGGTTQEGAKGLSGFAIMPMADFVAEIGHDEIDKSFAVLEELTKRFSAEFAVRPFIIANPDAAMKQFARWATHDNPHVRRLASEGCRPLLPWGLRIQQFVKDPTPILPILEKLKDDPTEYVRRSVANNINDIAKNQPELVAQIAKQWLKGADKNRERLVRHACRTLIKKGHKPTLTALGYGEIKADFNSFQLKADQLKLGENLNFSFELESKSDVAQPIILDYAIYFKMANGSLSPKVFKLKTGTLDAGQKMQVEKAHKIKQITTRTFYAGEHAIEILCNGETLGRLSFDLAL</sequence>
<gene>
    <name evidence="1" type="ORF">GCM10007879_06710</name>
</gene>
<comment type="caution">
    <text evidence="1">The sequence shown here is derived from an EMBL/GenBank/DDBJ whole genome shotgun (WGS) entry which is preliminary data.</text>
</comment>
<evidence type="ECO:0000313" key="1">
    <source>
        <dbReference type="EMBL" id="GLQ16422.1"/>
    </source>
</evidence>
<name>A0ABQ5UMP6_9HYPH</name>
<protein>
    <recommendedName>
        <fullName evidence="3">DNA alkylation repair protein</fullName>
    </recommendedName>
</protein>
<reference evidence="1" key="1">
    <citation type="journal article" date="2014" name="Int. J. Syst. Evol. Microbiol.">
        <title>Complete genome of a new Firmicutes species belonging to the dominant human colonic microbiota ('Ruminococcus bicirculans') reveals two chromosomes and a selective capacity to utilize plant glucans.</title>
        <authorList>
            <consortium name="NISC Comparative Sequencing Program"/>
            <person name="Wegmann U."/>
            <person name="Louis P."/>
            <person name="Goesmann A."/>
            <person name="Henrissat B."/>
            <person name="Duncan S.H."/>
            <person name="Flint H.J."/>
        </authorList>
    </citation>
    <scope>NUCLEOTIDE SEQUENCE</scope>
    <source>
        <strain evidence="1">NBRC 107169</strain>
    </source>
</reference>
<dbReference type="Proteomes" id="UP001161405">
    <property type="component" value="Unassembled WGS sequence"/>
</dbReference>
<evidence type="ECO:0000313" key="2">
    <source>
        <dbReference type="Proteomes" id="UP001161405"/>
    </source>
</evidence>
<dbReference type="InterPro" id="IPR016024">
    <property type="entry name" value="ARM-type_fold"/>
</dbReference>
<dbReference type="Gene3D" id="1.25.40.290">
    <property type="entry name" value="ARM repeat domains"/>
    <property type="match status" value="1"/>
</dbReference>
<dbReference type="PROSITE" id="PS50077">
    <property type="entry name" value="HEAT_REPEAT"/>
    <property type="match status" value="1"/>
</dbReference>
<dbReference type="EMBL" id="BSNI01000001">
    <property type="protein sequence ID" value="GLQ16422.1"/>
    <property type="molecule type" value="Genomic_DNA"/>
</dbReference>
<dbReference type="InterPro" id="IPR021133">
    <property type="entry name" value="HEAT_type_2"/>
</dbReference>
<dbReference type="RefSeq" id="WP_284362024.1">
    <property type="nucleotide sequence ID" value="NZ_BSNI01000001.1"/>
</dbReference>